<protein>
    <submittedName>
        <fullName evidence="2">Uncharacterized protein</fullName>
    </submittedName>
</protein>
<evidence type="ECO:0000313" key="2">
    <source>
        <dbReference type="EMBL" id="PFQ39673.1"/>
    </source>
</evidence>
<keyword evidence="1" id="KW-0472">Membrane</keyword>
<feature type="transmembrane region" description="Helical" evidence="1">
    <location>
        <begin position="12"/>
        <end position="32"/>
    </location>
</feature>
<organism evidence="2 3">
    <name type="scientific">Bacillus cereus</name>
    <dbReference type="NCBI Taxonomy" id="1396"/>
    <lineage>
        <taxon>Bacteria</taxon>
        <taxon>Bacillati</taxon>
        <taxon>Bacillota</taxon>
        <taxon>Bacilli</taxon>
        <taxon>Bacillales</taxon>
        <taxon>Bacillaceae</taxon>
        <taxon>Bacillus</taxon>
        <taxon>Bacillus cereus group</taxon>
    </lineage>
</organism>
<dbReference type="RefSeq" id="WP_098615113.1">
    <property type="nucleotide sequence ID" value="NZ_NVAP01000068.1"/>
</dbReference>
<evidence type="ECO:0000256" key="1">
    <source>
        <dbReference type="SAM" id="Phobius"/>
    </source>
</evidence>
<dbReference type="EMBL" id="NVAP01000068">
    <property type="protein sequence ID" value="PFQ39673.1"/>
    <property type="molecule type" value="Genomic_DNA"/>
</dbReference>
<keyword evidence="1" id="KW-0812">Transmembrane</keyword>
<accession>A0A2B2L7Y1</accession>
<comment type="caution">
    <text evidence="2">The sequence shown here is derived from an EMBL/GenBank/DDBJ whole genome shotgun (WGS) entry which is preliminary data.</text>
</comment>
<reference evidence="2 3" key="1">
    <citation type="submission" date="2017-09" db="EMBL/GenBank/DDBJ databases">
        <title>Large-scale bioinformatics analysis of Bacillus genomes uncovers conserved roles of natural products in bacterial physiology.</title>
        <authorList>
            <consortium name="Agbiome Team Llc"/>
            <person name="Bleich R.M."/>
            <person name="Grubbs K.J."/>
            <person name="Santa Maria K.C."/>
            <person name="Allen S.E."/>
            <person name="Farag S."/>
            <person name="Shank E.A."/>
            <person name="Bowers A."/>
        </authorList>
    </citation>
    <scope>NUCLEOTIDE SEQUENCE [LARGE SCALE GENOMIC DNA]</scope>
    <source>
        <strain evidence="2 3">AFS070861</strain>
    </source>
</reference>
<name>A0A2B2L7Y1_BACCE</name>
<feature type="transmembrane region" description="Helical" evidence="1">
    <location>
        <begin position="48"/>
        <end position="67"/>
    </location>
</feature>
<feature type="transmembrane region" description="Helical" evidence="1">
    <location>
        <begin position="87"/>
        <end position="108"/>
    </location>
</feature>
<proteinExistence type="predicted"/>
<sequence length="211" mass="24515">MDTQTILKSIPIPYIATIGAIILLTLKALVLVSTPKIEKLFFTAEKNLFIRLLHVTIISLFLTAISVNVFEKYISLPNPELRKDVNFIAAYFLVCFIFTWIIVAQVYFSTFADYLGKESFYIEHEKHGKMYIIRLTNKNEVILYSQPRLYMKSKDMNRKIIILPIDDVKKEPILVESFGGNTLKNIYEYLKNKFSKNTSDSNHDNISEDER</sequence>
<keyword evidence="1" id="KW-1133">Transmembrane helix</keyword>
<dbReference type="Proteomes" id="UP000224386">
    <property type="component" value="Unassembled WGS sequence"/>
</dbReference>
<evidence type="ECO:0000313" key="3">
    <source>
        <dbReference type="Proteomes" id="UP000224386"/>
    </source>
</evidence>
<dbReference type="AlphaFoldDB" id="A0A2B2L7Y1"/>
<gene>
    <name evidence="2" type="ORF">COK05_27870</name>
</gene>